<comment type="caution">
    <text evidence="2">The sequence shown here is derived from an EMBL/GenBank/DDBJ whole genome shotgun (WGS) entry which is preliminary data.</text>
</comment>
<dbReference type="EMBL" id="JAGFBR010000012">
    <property type="protein sequence ID" value="KAH0457934.1"/>
    <property type="molecule type" value="Genomic_DNA"/>
</dbReference>
<name>A0AAV7G7W5_DENCH</name>
<keyword evidence="3" id="KW-1185">Reference proteome</keyword>
<keyword evidence="1" id="KW-1133">Transmembrane helix</keyword>
<feature type="transmembrane region" description="Helical" evidence="1">
    <location>
        <begin position="121"/>
        <end position="140"/>
    </location>
</feature>
<dbReference type="Proteomes" id="UP000775213">
    <property type="component" value="Unassembled WGS sequence"/>
</dbReference>
<proteinExistence type="predicted"/>
<gene>
    <name evidence="2" type="ORF">IEQ34_013249</name>
</gene>
<dbReference type="AlphaFoldDB" id="A0AAV7G7W5"/>
<organism evidence="2 3">
    <name type="scientific">Dendrobium chrysotoxum</name>
    <name type="common">Orchid</name>
    <dbReference type="NCBI Taxonomy" id="161865"/>
    <lineage>
        <taxon>Eukaryota</taxon>
        <taxon>Viridiplantae</taxon>
        <taxon>Streptophyta</taxon>
        <taxon>Embryophyta</taxon>
        <taxon>Tracheophyta</taxon>
        <taxon>Spermatophyta</taxon>
        <taxon>Magnoliopsida</taxon>
        <taxon>Liliopsida</taxon>
        <taxon>Asparagales</taxon>
        <taxon>Orchidaceae</taxon>
        <taxon>Epidendroideae</taxon>
        <taxon>Malaxideae</taxon>
        <taxon>Dendrobiinae</taxon>
        <taxon>Dendrobium</taxon>
    </lineage>
</organism>
<keyword evidence="1" id="KW-0812">Transmembrane</keyword>
<evidence type="ECO:0000313" key="2">
    <source>
        <dbReference type="EMBL" id="KAH0457934.1"/>
    </source>
</evidence>
<reference evidence="2 3" key="1">
    <citation type="journal article" date="2021" name="Hortic Res">
        <title>Chromosome-scale assembly of the Dendrobium chrysotoxum genome enhances the understanding of orchid evolution.</title>
        <authorList>
            <person name="Zhang Y."/>
            <person name="Zhang G.Q."/>
            <person name="Zhang D."/>
            <person name="Liu X.D."/>
            <person name="Xu X.Y."/>
            <person name="Sun W.H."/>
            <person name="Yu X."/>
            <person name="Zhu X."/>
            <person name="Wang Z.W."/>
            <person name="Zhao X."/>
            <person name="Zhong W.Y."/>
            <person name="Chen H."/>
            <person name="Yin W.L."/>
            <person name="Huang T."/>
            <person name="Niu S.C."/>
            <person name="Liu Z.J."/>
        </authorList>
    </citation>
    <scope>NUCLEOTIDE SEQUENCE [LARGE SCALE GENOMIC DNA]</scope>
    <source>
        <strain evidence="2">Lindl</strain>
    </source>
</reference>
<evidence type="ECO:0000313" key="3">
    <source>
        <dbReference type="Proteomes" id="UP000775213"/>
    </source>
</evidence>
<evidence type="ECO:0008006" key="4">
    <source>
        <dbReference type="Google" id="ProtNLM"/>
    </source>
</evidence>
<keyword evidence="1" id="KW-0472">Membrane</keyword>
<evidence type="ECO:0000256" key="1">
    <source>
        <dbReference type="SAM" id="Phobius"/>
    </source>
</evidence>
<protein>
    <recommendedName>
        <fullName evidence="4">DUF4283 domain-containing protein</fullName>
    </recommendedName>
</protein>
<sequence>MKLIKWSPFFEISMESSIIPIWVSFPNLQPHFFSLYPSRSCPLVAHILVELDIIKTCGLGLKILDIFNKLRWRSSLIFVNIAKSWIVLKIDCFILHPHFEKDSMNIPRLVQKVLVTFRKSILKLSIIFVFIVNLMVMISLNASLHIHHWGYIQHVEMEAFLPFCDHCKSLGHSKINYHILDPHLDKFHLNISKPDFDGTIVTSDNMLNVHVVHEVVVSI</sequence>
<accession>A0AAV7G7W5</accession>